<keyword evidence="3" id="KW-1185">Reference proteome</keyword>
<protein>
    <submittedName>
        <fullName evidence="2">GNAT family N-acetyltransferase</fullName>
    </submittedName>
</protein>
<sequence length="166" mass="19572">MLIRKARIEDLKIIMNIISNAINDMESKGIYQWDNTYPNKEVFSIDILKNNLYVYVDKNIIHGFIALNEHQEDEYESLKWKYISGKHLIVHRLCVDPKYQGKGIAKNLIQFTEKYAKENNYESIRLDAFSQNEQACKLYANFGYNKVGMITFRKGGFYCFEKGFIK</sequence>
<dbReference type="PANTHER" id="PTHR43617:SF22">
    <property type="entry name" value="L-AMINO ACID N-ACETYLTRANSFERASE AAAT"/>
    <property type="match status" value="1"/>
</dbReference>
<dbReference type="PANTHER" id="PTHR43617">
    <property type="entry name" value="L-AMINO ACID N-ACETYLTRANSFERASE"/>
    <property type="match status" value="1"/>
</dbReference>
<dbReference type="InterPro" id="IPR050276">
    <property type="entry name" value="MshD_Acetyltransferase"/>
</dbReference>
<dbReference type="Pfam" id="PF00583">
    <property type="entry name" value="Acetyltransf_1"/>
    <property type="match status" value="1"/>
</dbReference>
<name>A0ABY8E737_9FIRM</name>
<organism evidence="2 3">
    <name type="scientific">Tepidibacter hydrothermalis</name>
    <dbReference type="NCBI Taxonomy" id="3036126"/>
    <lineage>
        <taxon>Bacteria</taxon>
        <taxon>Bacillati</taxon>
        <taxon>Bacillota</taxon>
        <taxon>Clostridia</taxon>
        <taxon>Peptostreptococcales</taxon>
        <taxon>Peptostreptococcaceae</taxon>
        <taxon>Tepidibacter</taxon>
    </lineage>
</organism>
<dbReference type="CDD" id="cd04301">
    <property type="entry name" value="NAT_SF"/>
    <property type="match status" value="1"/>
</dbReference>
<feature type="domain" description="N-acetyltransferase" evidence="1">
    <location>
        <begin position="1"/>
        <end position="166"/>
    </location>
</feature>
<dbReference type="SUPFAM" id="SSF55729">
    <property type="entry name" value="Acyl-CoA N-acyltransferases (Nat)"/>
    <property type="match status" value="1"/>
</dbReference>
<evidence type="ECO:0000313" key="3">
    <source>
        <dbReference type="Proteomes" id="UP001222800"/>
    </source>
</evidence>
<dbReference type="PROSITE" id="PS51186">
    <property type="entry name" value="GNAT"/>
    <property type="match status" value="1"/>
</dbReference>
<dbReference type="RefSeq" id="WP_277730613.1">
    <property type="nucleotide sequence ID" value="NZ_CP120733.1"/>
</dbReference>
<dbReference type="EMBL" id="CP120733">
    <property type="protein sequence ID" value="WFD08705.1"/>
    <property type="molecule type" value="Genomic_DNA"/>
</dbReference>
<dbReference type="InterPro" id="IPR000182">
    <property type="entry name" value="GNAT_dom"/>
</dbReference>
<dbReference type="Gene3D" id="3.40.630.30">
    <property type="match status" value="1"/>
</dbReference>
<reference evidence="2 3" key="1">
    <citation type="submission" date="2023-03" db="EMBL/GenBank/DDBJ databases">
        <title>Complete genome sequence of Tepidibacter sp. SWIR-1, isolated from a deep-sea hydrothermal vent.</title>
        <authorList>
            <person name="Li X."/>
        </authorList>
    </citation>
    <scope>NUCLEOTIDE SEQUENCE [LARGE SCALE GENOMIC DNA]</scope>
    <source>
        <strain evidence="2 3">SWIR-1</strain>
    </source>
</reference>
<gene>
    <name evidence="2" type="ORF">P4S50_09860</name>
</gene>
<evidence type="ECO:0000313" key="2">
    <source>
        <dbReference type="EMBL" id="WFD08705.1"/>
    </source>
</evidence>
<proteinExistence type="predicted"/>
<dbReference type="InterPro" id="IPR016181">
    <property type="entry name" value="Acyl_CoA_acyltransferase"/>
</dbReference>
<dbReference type="Proteomes" id="UP001222800">
    <property type="component" value="Chromosome"/>
</dbReference>
<accession>A0ABY8E737</accession>
<evidence type="ECO:0000259" key="1">
    <source>
        <dbReference type="PROSITE" id="PS51186"/>
    </source>
</evidence>